<dbReference type="EMBL" id="AKGD01000003">
    <property type="protein sequence ID" value="EIT68505.1"/>
    <property type="molecule type" value="Genomic_DNA"/>
</dbReference>
<gene>
    <name evidence="3" type="ORF">WQQ_37000</name>
</gene>
<evidence type="ECO:0000313" key="4">
    <source>
        <dbReference type="Proteomes" id="UP000003704"/>
    </source>
</evidence>
<proteinExistence type="predicted"/>
<reference evidence="3 4" key="1">
    <citation type="journal article" date="2012" name="J. Bacteriol.">
        <title>Genome Sequence of n-Alkane-Degrading Hydrocarboniphaga effusa Strain AP103T (ATCC BAA-332T).</title>
        <authorList>
            <person name="Chang H.K."/>
            <person name="Zylstra G.J."/>
            <person name="Chae J.C."/>
        </authorList>
    </citation>
    <scope>NUCLEOTIDE SEQUENCE [LARGE SCALE GENOMIC DNA]</scope>
    <source>
        <strain evidence="3 4">AP103</strain>
    </source>
</reference>
<dbReference type="PROSITE" id="PS51732">
    <property type="entry name" value="ASN_GLN_ASE_3"/>
    <property type="match status" value="1"/>
</dbReference>
<protein>
    <recommendedName>
        <fullName evidence="2">L-asparaginase N-terminal domain-containing protein</fullName>
    </recommendedName>
</protein>
<name>I8T3N1_9GAMM</name>
<dbReference type="InterPro" id="IPR037152">
    <property type="entry name" value="L-asparaginase_N_sf"/>
</dbReference>
<evidence type="ECO:0000313" key="3">
    <source>
        <dbReference type="EMBL" id="EIT68505.1"/>
    </source>
</evidence>
<dbReference type="InterPro" id="IPR027474">
    <property type="entry name" value="L-asparaginase_N"/>
</dbReference>
<evidence type="ECO:0000256" key="1">
    <source>
        <dbReference type="SAM" id="SignalP"/>
    </source>
</evidence>
<dbReference type="Pfam" id="PF00710">
    <property type="entry name" value="Asparaginase"/>
    <property type="match status" value="1"/>
</dbReference>
<dbReference type="STRING" id="1172194.WQQ_37000"/>
<dbReference type="PATRIC" id="fig|1172194.4.peg.3592"/>
<dbReference type="InterPro" id="IPR006034">
    <property type="entry name" value="Asparaginase/glutaminase-like"/>
</dbReference>
<dbReference type="SUPFAM" id="SSF53774">
    <property type="entry name" value="Glutaminase/Asparaginase"/>
    <property type="match status" value="1"/>
</dbReference>
<comment type="caution">
    <text evidence="3">The sequence shown here is derived from an EMBL/GenBank/DDBJ whole genome shotgun (WGS) entry which is preliminary data.</text>
</comment>
<organism evidence="3 4">
    <name type="scientific">Hydrocarboniphaga effusa AP103</name>
    <dbReference type="NCBI Taxonomy" id="1172194"/>
    <lineage>
        <taxon>Bacteria</taxon>
        <taxon>Pseudomonadati</taxon>
        <taxon>Pseudomonadota</taxon>
        <taxon>Gammaproteobacteria</taxon>
        <taxon>Nevskiales</taxon>
        <taxon>Nevskiaceae</taxon>
        <taxon>Hydrocarboniphaga</taxon>
    </lineage>
</organism>
<keyword evidence="1" id="KW-0732">Signal</keyword>
<dbReference type="InterPro" id="IPR027473">
    <property type="entry name" value="L-asparaginase_C"/>
</dbReference>
<keyword evidence="4" id="KW-1185">Reference proteome</keyword>
<sequence length="585" mass="62742">MNPDEHKMPTLLCIAAMLSVFSLDAYGAETQAPAKPKIAIFSGPTATIQNNEPFVTSIKAREKYGLPGLIDAHGHEANVDVLRPQRLAAPVKVYVEQFSAHPLERDVAELYGPPDGYLDASGTFSKERRSPEDKAVYEVELKPEDGLYPLPYMARQVDGSAWDSNATKPGAVFAKSRQTFYPDASRIFEEIEREGANLQALASFDFYRAAPSGGYTKGLKAAQRTDVGSGDIAPEKPGVDFFQYGAYGTSPTRAALAKATNVVQSAMGSGDYAGGIWFEGSPNIEDSAYWMNLLIDTPQPLVFNAAQRTRGKISPDGDANIINSVEYIVSDVWKDAQGKNQLGAIAIQDDVLYTAREITKGDARPGGYVPTGGFGGYLGDTDPLTVAYVPNRLHTYRSEVRSTLIPAKVKGIQRNPRGGVKVIDVALKNAKGELLPTAIPNVVIVKGSRWSIVDESRKADAAVDVLAQIDQALDGEPLSGIAAEGNQGGSFVPAYDAAFALAAASGIPVVKVSRGPTIGYLASNPDNLFIEGSNLSSTKARMLLMACLMRFGALPAAADPYKPTEAELKAIKARIAEYQRVFDTH</sequence>
<accession>I8T3N1</accession>
<dbReference type="InterPro" id="IPR036152">
    <property type="entry name" value="Asp/glu_Ase-like_sf"/>
</dbReference>
<feature type="chain" id="PRO_5003714370" description="L-asparaginase N-terminal domain-containing protein" evidence="1">
    <location>
        <begin position="28"/>
        <end position="585"/>
    </location>
</feature>
<feature type="domain" description="L-asparaginase N-terminal" evidence="2">
    <location>
        <begin position="256"/>
        <end position="362"/>
    </location>
</feature>
<dbReference type="SMART" id="SM00870">
    <property type="entry name" value="Asparaginase"/>
    <property type="match status" value="1"/>
</dbReference>
<dbReference type="Proteomes" id="UP000003704">
    <property type="component" value="Unassembled WGS sequence"/>
</dbReference>
<dbReference type="RefSeq" id="WP_007186635.1">
    <property type="nucleotide sequence ID" value="NZ_AKGD01000003.1"/>
</dbReference>
<dbReference type="Gene3D" id="3.40.50.40">
    <property type="match status" value="1"/>
</dbReference>
<dbReference type="Gene3D" id="3.40.50.1170">
    <property type="entry name" value="L-asparaginase, N-terminal domain"/>
    <property type="match status" value="1"/>
</dbReference>
<evidence type="ECO:0000259" key="2">
    <source>
        <dbReference type="Pfam" id="PF00710"/>
    </source>
</evidence>
<dbReference type="PIRSF" id="PIRSF001220">
    <property type="entry name" value="L-ASNase_gatD"/>
    <property type="match status" value="1"/>
</dbReference>
<feature type="signal peptide" evidence="1">
    <location>
        <begin position="1"/>
        <end position="27"/>
    </location>
</feature>
<dbReference type="AlphaFoldDB" id="I8T3N1"/>
<dbReference type="PIRSF" id="PIRSF500176">
    <property type="entry name" value="L_ASNase"/>
    <property type="match status" value="1"/>
</dbReference>
<dbReference type="GO" id="GO:0004067">
    <property type="term" value="F:asparaginase activity"/>
    <property type="evidence" value="ECO:0007669"/>
    <property type="project" value="UniProtKB-UniRule"/>
</dbReference>